<sequence length="29" mass="3298">MTALINRKPHLPLSSHFSPLFGTIFMPFP</sequence>
<proteinExistence type="predicted"/>
<evidence type="ECO:0000313" key="1">
    <source>
        <dbReference type="EMBL" id="SVD11838.1"/>
    </source>
</evidence>
<gene>
    <name evidence="1" type="ORF">METZ01_LOCUS364692</name>
</gene>
<dbReference type="EMBL" id="UINC01130645">
    <property type="protein sequence ID" value="SVD11838.1"/>
    <property type="molecule type" value="Genomic_DNA"/>
</dbReference>
<feature type="non-terminal residue" evidence="1">
    <location>
        <position position="29"/>
    </location>
</feature>
<dbReference type="AlphaFoldDB" id="A0A382SRM9"/>
<protein>
    <submittedName>
        <fullName evidence="1">Uncharacterized protein</fullName>
    </submittedName>
</protein>
<organism evidence="1">
    <name type="scientific">marine metagenome</name>
    <dbReference type="NCBI Taxonomy" id="408172"/>
    <lineage>
        <taxon>unclassified sequences</taxon>
        <taxon>metagenomes</taxon>
        <taxon>ecological metagenomes</taxon>
    </lineage>
</organism>
<reference evidence="1" key="1">
    <citation type="submission" date="2018-05" db="EMBL/GenBank/DDBJ databases">
        <authorList>
            <person name="Lanie J.A."/>
            <person name="Ng W.-L."/>
            <person name="Kazmierczak K.M."/>
            <person name="Andrzejewski T.M."/>
            <person name="Davidsen T.M."/>
            <person name="Wayne K.J."/>
            <person name="Tettelin H."/>
            <person name="Glass J.I."/>
            <person name="Rusch D."/>
            <person name="Podicherti R."/>
            <person name="Tsui H.-C.T."/>
            <person name="Winkler M.E."/>
        </authorList>
    </citation>
    <scope>NUCLEOTIDE SEQUENCE</scope>
</reference>
<accession>A0A382SRM9</accession>
<name>A0A382SRM9_9ZZZZ</name>